<dbReference type="InterPro" id="IPR001789">
    <property type="entry name" value="Sig_transdc_resp-reg_receiver"/>
</dbReference>
<evidence type="ECO:0000313" key="5">
    <source>
        <dbReference type="EMBL" id="EOT69551.1"/>
    </source>
</evidence>
<evidence type="ECO:0000313" key="7">
    <source>
        <dbReference type="Proteomes" id="UP000014148"/>
    </source>
</evidence>
<dbReference type="PANTHER" id="PTHR37299:SF1">
    <property type="entry name" value="STAGE 0 SPORULATION PROTEIN A HOMOLOG"/>
    <property type="match status" value="1"/>
</dbReference>
<keyword evidence="1" id="KW-0597">Phosphoprotein</keyword>
<evidence type="ECO:0000259" key="2">
    <source>
        <dbReference type="PROSITE" id="PS50110"/>
    </source>
</evidence>
<dbReference type="SMART" id="SM00448">
    <property type="entry name" value="REC"/>
    <property type="match status" value="1"/>
</dbReference>
<dbReference type="Pfam" id="PF04397">
    <property type="entry name" value="LytTR"/>
    <property type="match status" value="1"/>
</dbReference>
<reference evidence="5 7" key="2">
    <citation type="submission" date="2013-03" db="EMBL/GenBank/DDBJ databases">
        <title>The Genome Sequence of Enterococcus malodoratus ATCC_43197 (PacBio/Illumina hybrid assembly).</title>
        <authorList>
            <consortium name="The Broad Institute Genomics Platform"/>
            <consortium name="The Broad Institute Genome Sequencing Center for Infectious Disease"/>
            <person name="Earl A."/>
            <person name="Russ C."/>
            <person name="Gilmore M."/>
            <person name="Surin D."/>
            <person name="Walker B."/>
            <person name="Young S."/>
            <person name="Zeng Q."/>
            <person name="Gargeya S."/>
            <person name="Fitzgerald M."/>
            <person name="Haas B."/>
            <person name="Abouelleil A."/>
            <person name="Allen A.W."/>
            <person name="Alvarado L."/>
            <person name="Arachchi H.M."/>
            <person name="Berlin A.M."/>
            <person name="Chapman S.B."/>
            <person name="Gainer-Dewar J."/>
            <person name="Goldberg J."/>
            <person name="Griggs A."/>
            <person name="Gujja S."/>
            <person name="Hansen M."/>
            <person name="Howarth C."/>
            <person name="Imamovic A."/>
            <person name="Ireland A."/>
            <person name="Larimer J."/>
            <person name="McCowan C."/>
            <person name="Murphy C."/>
            <person name="Pearson M."/>
            <person name="Poon T.W."/>
            <person name="Priest M."/>
            <person name="Roberts A."/>
            <person name="Saif S."/>
            <person name="Shea T."/>
            <person name="Sisk P."/>
            <person name="Sykes S."/>
            <person name="Wortman J."/>
            <person name="Nusbaum C."/>
            <person name="Birren B."/>
        </authorList>
    </citation>
    <scope>NUCLEOTIDE SEQUENCE [LARGE SCALE GENOMIC DNA]</scope>
    <source>
        <strain evidence="5 7">ATCC 43197</strain>
    </source>
</reference>
<feature type="domain" description="Response regulatory" evidence="2">
    <location>
        <begin position="2"/>
        <end position="122"/>
    </location>
</feature>
<dbReference type="PATRIC" id="fig|1158601.3.peg.1058"/>
<dbReference type="Proteomes" id="UP000013783">
    <property type="component" value="Unassembled WGS sequence"/>
</dbReference>
<dbReference type="PROSITE" id="PS50110">
    <property type="entry name" value="RESPONSE_REGULATORY"/>
    <property type="match status" value="1"/>
</dbReference>
<dbReference type="GO" id="GO:0000156">
    <property type="term" value="F:phosphorelay response regulator activity"/>
    <property type="evidence" value="ECO:0007669"/>
    <property type="project" value="InterPro"/>
</dbReference>
<dbReference type="EMBL" id="AJAK01000007">
    <property type="protein sequence ID" value="EOH81041.1"/>
    <property type="molecule type" value="Genomic_DNA"/>
</dbReference>
<evidence type="ECO:0008006" key="8">
    <source>
        <dbReference type="Google" id="ProtNLM"/>
    </source>
</evidence>
<proteinExistence type="predicted"/>
<accession>R2RK71</accession>
<dbReference type="InterPro" id="IPR007492">
    <property type="entry name" value="LytTR_DNA-bd_dom"/>
</dbReference>
<dbReference type="InterPro" id="IPR046947">
    <property type="entry name" value="LytR-like"/>
</dbReference>
<dbReference type="SMART" id="SM00850">
    <property type="entry name" value="LytTR"/>
    <property type="match status" value="1"/>
</dbReference>
<evidence type="ECO:0000259" key="3">
    <source>
        <dbReference type="PROSITE" id="PS50930"/>
    </source>
</evidence>
<protein>
    <recommendedName>
        <fullName evidence="8">Response regulatory domain-containing protein</fullName>
    </recommendedName>
</protein>
<dbReference type="RefSeq" id="WP_010739956.1">
    <property type="nucleotide sequence ID" value="NZ_KB946249.1"/>
</dbReference>
<name>R2RK71_9ENTE</name>
<reference evidence="4 6" key="1">
    <citation type="submission" date="2013-02" db="EMBL/GenBank/DDBJ databases">
        <title>The Genome Sequence of Enterococcus malodoratus ATCC_43197.</title>
        <authorList>
            <consortium name="The Broad Institute Genome Sequencing Platform"/>
            <consortium name="The Broad Institute Genome Sequencing Center for Infectious Disease"/>
            <person name="Earl A.M."/>
            <person name="Gilmore M.S."/>
            <person name="Lebreton F."/>
            <person name="Walker B."/>
            <person name="Young S.K."/>
            <person name="Zeng Q."/>
            <person name="Gargeya S."/>
            <person name="Fitzgerald M."/>
            <person name="Haas B."/>
            <person name="Abouelleil A."/>
            <person name="Alvarado L."/>
            <person name="Arachchi H.M."/>
            <person name="Berlin A.M."/>
            <person name="Chapman S.B."/>
            <person name="Dewar J."/>
            <person name="Goldberg J."/>
            <person name="Griggs A."/>
            <person name="Gujja S."/>
            <person name="Hansen M."/>
            <person name="Howarth C."/>
            <person name="Imamovic A."/>
            <person name="Larimer J."/>
            <person name="McCowan C."/>
            <person name="Murphy C."/>
            <person name="Neiman D."/>
            <person name="Pearson M."/>
            <person name="Priest M."/>
            <person name="Roberts A."/>
            <person name="Saif S."/>
            <person name="Shea T."/>
            <person name="Sisk P."/>
            <person name="Sykes S."/>
            <person name="Wortman J."/>
            <person name="Nusbaum C."/>
            <person name="Birren B."/>
        </authorList>
    </citation>
    <scope>NUCLEOTIDE SEQUENCE [LARGE SCALE GENOMIC DNA]</scope>
    <source>
        <strain evidence="4 6">ATCC 43197</strain>
    </source>
</reference>
<evidence type="ECO:0000313" key="4">
    <source>
        <dbReference type="EMBL" id="EOH81041.1"/>
    </source>
</evidence>
<gene>
    <name evidence="5" type="ORF">I585_01017</name>
    <name evidence="4" type="ORF">UAI_01085</name>
</gene>
<dbReference type="SUPFAM" id="SSF52172">
    <property type="entry name" value="CheY-like"/>
    <property type="match status" value="1"/>
</dbReference>
<dbReference type="eggNOG" id="COG3279">
    <property type="taxonomic scope" value="Bacteria"/>
</dbReference>
<dbReference type="Pfam" id="PF00072">
    <property type="entry name" value="Response_reg"/>
    <property type="match status" value="1"/>
</dbReference>
<dbReference type="EMBL" id="ASWA01000002">
    <property type="protein sequence ID" value="EOT69551.1"/>
    <property type="molecule type" value="Genomic_DNA"/>
</dbReference>
<feature type="domain" description="HTH LytTR-type" evidence="3">
    <location>
        <begin position="132"/>
        <end position="201"/>
    </location>
</feature>
<dbReference type="Gene3D" id="3.40.50.2300">
    <property type="match status" value="1"/>
</dbReference>
<evidence type="ECO:0000256" key="1">
    <source>
        <dbReference type="PROSITE-ProRule" id="PRU00169"/>
    </source>
</evidence>
<evidence type="ECO:0000313" key="6">
    <source>
        <dbReference type="Proteomes" id="UP000013783"/>
    </source>
</evidence>
<dbReference type="Proteomes" id="UP000014148">
    <property type="component" value="Unassembled WGS sequence"/>
</dbReference>
<dbReference type="Gene3D" id="2.40.50.1020">
    <property type="entry name" value="LytTr DNA-binding domain"/>
    <property type="match status" value="1"/>
</dbReference>
<dbReference type="PROSITE" id="PS50930">
    <property type="entry name" value="HTH_LYTTR"/>
    <property type="match status" value="1"/>
</dbReference>
<dbReference type="STRING" id="71451.RV07_GL003045"/>
<keyword evidence="7" id="KW-1185">Reference proteome</keyword>
<dbReference type="AlphaFoldDB" id="R2RK71"/>
<dbReference type="GO" id="GO:0003677">
    <property type="term" value="F:DNA binding"/>
    <property type="evidence" value="ECO:0007669"/>
    <property type="project" value="InterPro"/>
</dbReference>
<dbReference type="InterPro" id="IPR011006">
    <property type="entry name" value="CheY-like_superfamily"/>
</dbReference>
<dbReference type="PANTHER" id="PTHR37299">
    <property type="entry name" value="TRANSCRIPTIONAL REGULATOR-RELATED"/>
    <property type="match status" value="1"/>
</dbReference>
<dbReference type="GeneID" id="79787107"/>
<organism evidence="4 6">
    <name type="scientific">Enterococcus malodoratus ATCC 43197</name>
    <dbReference type="NCBI Taxonomy" id="1158601"/>
    <lineage>
        <taxon>Bacteria</taxon>
        <taxon>Bacillati</taxon>
        <taxon>Bacillota</taxon>
        <taxon>Bacilli</taxon>
        <taxon>Lactobacillales</taxon>
        <taxon>Enterococcaceae</taxon>
        <taxon>Enterococcus</taxon>
    </lineage>
</organism>
<feature type="modified residue" description="4-aspartylphosphate" evidence="1">
    <location>
        <position position="59"/>
    </location>
</feature>
<comment type="caution">
    <text evidence="4">The sequence shown here is derived from an EMBL/GenBank/DDBJ whole genome shotgun (WGS) entry which is preliminary data.</text>
</comment>
<sequence length="234" mass="27312">MNIAICDDNPKMIGQIETLLLSFFEDDPNQFSYEAFLSGESLVDHLTKEESAFQLYLLDVEMKSLDGFEVARFIRERDQQAIIIFITSHVEWMPEAFEVNAFHYLIKPVDEVKVKQVLMKALEQFSLRKMILQFTIKKKVYTVYLGQVEYFESMKRKMVLHLKNGKEYEYYGTMKEVIDKVSPQLFTQVHHSYVINMDYVQMKSGETIVMRSGREIAITKSLISLFNGPIVITS</sequence>